<dbReference type="PROSITE" id="PS50026">
    <property type="entry name" value="EGF_3"/>
    <property type="match status" value="4"/>
</dbReference>
<proteinExistence type="predicted"/>
<dbReference type="SMART" id="SM00179">
    <property type="entry name" value="EGF_CA"/>
    <property type="match status" value="4"/>
</dbReference>
<dbReference type="SUPFAM" id="SSF57184">
    <property type="entry name" value="Growth factor receptor domain"/>
    <property type="match status" value="1"/>
</dbReference>
<dbReference type="SMART" id="SM00181">
    <property type="entry name" value="EGF"/>
    <property type="match status" value="4"/>
</dbReference>
<dbReference type="InterPro" id="IPR009017">
    <property type="entry name" value="GFP"/>
</dbReference>
<dbReference type="Pfam" id="PF12947">
    <property type="entry name" value="EGF_3"/>
    <property type="match status" value="1"/>
</dbReference>
<dbReference type="InterPro" id="IPR057244">
    <property type="entry name" value="GAIN_B"/>
</dbReference>
<dbReference type="InterPro" id="IPR000742">
    <property type="entry name" value="EGF"/>
</dbReference>
<dbReference type="PROSITE" id="PS01180">
    <property type="entry name" value="CUB"/>
    <property type="match status" value="2"/>
</dbReference>
<dbReference type="Gene3D" id="2.40.155.10">
    <property type="entry name" value="Green fluorescent protein"/>
    <property type="match status" value="1"/>
</dbReference>
<dbReference type="Gene3D" id="2.60.220.50">
    <property type="match status" value="1"/>
</dbReference>
<feature type="domain" description="CUB" evidence="12">
    <location>
        <begin position="188"/>
        <end position="297"/>
    </location>
</feature>
<dbReference type="Gene3D" id="2.60.120.290">
    <property type="entry name" value="Spermadhesin, CUB domain"/>
    <property type="match status" value="2"/>
</dbReference>
<keyword evidence="2" id="KW-1003">Cell membrane</keyword>
<sequence>MKKKVVGSVLADFVVFVYLITLMLVLQGPQSASSQSCNNPESKSQTCGKRLLVYSAGSFVIRREQPGVASAVTNIVECTWKIVSPLPSEVLNVSITNFTLEGGEDCPHDYIEVFDGTKQVRNKTCGTSAPASVISTTTTIIIHFRTDGLFADTGFIIRWSSIKKSHFESGTPELPSYLEATTAPPFDCGGYFEGLLGSFSSPEFPDYYPANLDCFWTIKSLSGYALEITFKNFSLERSGDCDFDFLEILDEYGQTGTCYCGSFLPNRTVLSGNIASIIFHTDAFISGNGFFLEWTSHDIDECSLNSCGTNTECRNTDGSFQCICKKGFAWNGTSCEDMDECEMKPCNAKQNCQNIEGSFLCPCKIGYIETSDLCSDINECFHDPCHENASCSNTEGSYVCTCNNFFKGNGIYCEESVQTTKAMQTAVIASKPSTGVTNTSTSAVSLDTQRTSTDDVNATSIDTTVPEATNIQTRQSFSTNTPRTTLVQTSTVTLTEKETTSLDINICDGITCVTNALCVVTSDGKPTCECENGYKGNGNLSCRAICEASTLEIDGRLFTFDNTLPQQVAYSTEKCQAGFSQASIKCDELNDVESTLAHFAFETLFYINCTQAIISSAISSVNFDEATQAQLDEFLSTLDLMTSFPDYVTNDDVVLVVQVLEDLSKTDGEIKISQTVFEKVINIADHIAGKLSEMVDQTQREDSSARLLNSLTTLGHELTLFDSQSFKFFTSDMAAEVLDTNSVTNTEVPYMPSFYQGQDGDVIQPVSIKIPPEAISQNLEQDFKRRKKRSVENSTNTRLVFFAHRSSQLFPSSYETPWVISADVGNRVISELSDPVVITFHNENRTGGRVVDASGFKATYINQSCVFWNFTLQDWSTQGCCLVEGSNPPQCQCNHLTNFAVLVSVYDMPENVALSIVTKVGCIVSIVSLILTVVLQQVPKHIRSRRPITVVNQICINLAIVYIIFLNGMDKRENVNGCLASAILLHYFLLCVWCWMVVYAHVLYKSLVQVFNISWNGYLTRAAALSYGIPLLIVSVNAGVTLVLSNDPVGSPVCGKEIPNKLDVSLMLAENMCWLHGYSLYFSFLLPVGIILCINIVIFFVVLREIKRSQKLESSIPKRSLKQHLLVAVTMASTLGLVWLIGYFMLLSDNEIYFWIMSWIFSVSATLQGFCIFLLLCVRNREVWEHWKLYPGKVFCCVQCRNFQENKPRRGSKPINTMTTEASKFKTTFRYVESYTLNRT</sequence>
<dbReference type="PROSITE" id="PS50221">
    <property type="entry name" value="GAIN_B"/>
    <property type="match status" value="1"/>
</dbReference>
<feature type="domain" description="GAIN-B" evidence="14">
    <location>
        <begin position="736"/>
        <end position="909"/>
    </location>
</feature>
<keyword evidence="5" id="KW-0732">Signal</keyword>
<evidence type="ECO:0000256" key="6">
    <source>
        <dbReference type="ARBA" id="ARBA00022737"/>
    </source>
</evidence>
<dbReference type="PROSITE" id="PS01187">
    <property type="entry name" value="EGF_CA"/>
    <property type="match status" value="2"/>
</dbReference>
<evidence type="ECO:0000256" key="9">
    <source>
        <dbReference type="ARBA" id="ARBA00023157"/>
    </source>
</evidence>
<dbReference type="InterPro" id="IPR024731">
    <property type="entry name" value="NELL2-like_EGF"/>
</dbReference>
<name>A0ABP0GGB9_CLALP</name>
<keyword evidence="9" id="KW-1015">Disulfide bond</keyword>
<dbReference type="SUPFAM" id="SSF49854">
    <property type="entry name" value="Spermadhesin, CUB domain"/>
    <property type="match status" value="2"/>
</dbReference>
<evidence type="ECO:0000256" key="10">
    <source>
        <dbReference type="PROSITE-ProRule" id="PRU00076"/>
    </source>
</evidence>
<dbReference type="InterPro" id="IPR000152">
    <property type="entry name" value="EGF-type_Asp/Asn_hydroxyl_site"/>
</dbReference>
<dbReference type="EMBL" id="CAWYQH010000119">
    <property type="protein sequence ID" value="CAK8690817.1"/>
    <property type="molecule type" value="Genomic_DNA"/>
</dbReference>
<dbReference type="InterPro" id="IPR000203">
    <property type="entry name" value="GPS"/>
</dbReference>
<feature type="transmembrane region" description="Helical" evidence="11">
    <location>
        <begin position="912"/>
        <end position="935"/>
    </location>
</feature>
<dbReference type="InterPro" id="IPR000859">
    <property type="entry name" value="CUB_dom"/>
</dbReference>
<dbReference type="InterPro" id="IPR049883">
    <property type="entry name" value="NOTCH1_EGF-like"/>
</dbReference>
<comment type="caution">
    <text evidence="10">Lacks conserved residue(s) required for the propagation of feature annotation.</text>
</comment>
<evidence type="ECO:0000259" key="13">
    <source>
        <dbReference type="PROSITE" id="PS50026"/>
    </source>
</evidence>
<evidence type="ECO:0000256" key="7">
    <source>
        <dbReference type="ARBA" id="ARBA00022989"/>
    </source>
</evidence>
<dbReference type="InterPro" id="IPR017981">
    <property type="entry name" value="GPCR_2-like_7TM"/>
</dbReference>
<feature type="domain" description="EGF-like" evidence="13">
    <location>
        <begin position="503"/>
        <end position="543"/>
    </location>
</feature>
<dbReference type="CDD" id="cd15040">
    <property type="entry name" value="7tmB2_Adhesion"/>
    <property type="match status" value="1"/>
</dbReference>
<dbReference type="SUPFAM" id="SSF81321">
    <property type="entry name" value="Family A G protein-coupled receptor-like"/>
    <property type="match status" value="1"/>
</dbReference>
<dbReference type="InterPro" id="IPR000832">
    <property type="entry name" value="GPCR_2_secretin-like"/>
</dbReference>
<dbReference type="Pfam" id="PF07645">
    <property type="entry name" value="EGF_CA"/>
    <property type="match status" value="2"/>
</dbReference>
<dbReference type="InterPro" id="IPR001881">
    <property type="entry name" value="EGF-like_Ca-bd_dom"/>
</dbReference>
<evidence type="ECO:0000313" key="16">
    <source>
        <dbReference type="EMBL" id="CAK8690817.1"/>
    </source>
</evidence>
<organism evidence="16 17">
    <name type="scientific">Clavelina lepadiformis</name>
    <name type="common">Light-bulb sea squirt</name>
    <name type="synonym">Ascidia lepadiformis</name>
    <dbReference type="NCBI Taxonomy" id="159417"/>
    <lineage>
        <taxon>Eukaryota</taxon>
        <taxon>Metazoa</taxon>
        <taxon>Chordata</taxon>
        <taxon>Tunicata</taxon>
        <taxon>Ascidiacea</taxon>
        <taxon>Aplousobranchia</taxon>
        <taxon>Clavelinidae</taxon>
        <taxon>Clavelina</taxon>
    </lineage>
</organism>
<dbReference type="CDD" id="cd00054">
    <property type="entry name" value="EGF_CA"/>
    <property type="match status" value="3"/>
</dbReference>
<evidence type="ECO:0000256" key="5">
    <source>
        <dbReference type="ARBA" id="ARBA00022729"/>
    </source>
</evidence>
<dbReference type="InterPro" id="IPR053066">
    <property type="entry name" value="ADGR_G7"/>
</dbReference>
<dbReference type="PROSITE" id="PS50261">
    <property type="entry name" value="G_PROTEIN_RECEP_F2_4"/>
    <property type="match status" value="1"/>
</dbReference>
<dbReference type="PANTHER" id="PTHR47767">
    <property type="entry name" value="ADHESION G PROTEIN-COUPLED RECEPTOR G7"/>
    <property type="match status" value="1"/>
</dbReference>
<evidence type="ECO:0000256" key="1">
    <source>
        <dbReference type="ARBA" id="ARBA00004651"/>
    </source>
</evidence>
<keyword evidence="3 10" id="KW-0245">EGF-like domain</keyword>
<dbReference type="InterPro" id="IPR009030">
    <property type="entry name" value="Growth_fac_rcpt_cys_sf"/>
</dbReference>
<keyword evidence="8 11" id="KW-0472">Membrane</keyword>
<evidence type="ECO:0000259" key="14">
    <source>
        <dbReference type="PROSITE" id="PS50221"/>
    </source>
</evidence>
<dbReference type="SMART" id="SM00042">
    <property type="entry name" value="CUB"/>
    <property type="match status" value="2"/>
</dbReference>
<dbReference type="Pfam" id="PF00431">
    <property type="entry name" value="CUB"/>
    <property type="match status" value="2"/>
</dbReference>
<evidence type="ECO:0000259" key="15">
    <source>
        <dbReference type="PROSITE" id="PS50261"/>
    </source>
</evidence>
<dbReference type="Pfam" id="PF00002">
    <property type="entry name" value="7tm_2"/>
    <property type="match status" value="1"/>
</dbReference>
<feature type="transmembrane region" description="Helical" evidence="11">
    <location>
        <begin position="985"/>
        <end position="1004"/>
    </location>
</feature>
<dbReference type="SMART" id="SM00303">
    <property type="entry name" value="GPS"/>
    <property type="match status" value="1"/>
</dbReference>
<keyword evidence="17" id="KW-1185">Reference proteome</keyword>
<keyword evidence="4 11" id="KW-0812">Transmembrane</keyword>
<feature type="transmembrane region" description="Helical" evidence="11">
    <location>
        <begin position="1024"/>
        <end position="1044"/>
    </location>
</feature>
<evidence type="ECO:0000259" key="12">
    <source>
        <dbReference type="PROSITE" id="PS01180"/>
    </source>
</evidence>
<evidence type="ECO:0000313" key="17">
    <source>
        <dbReference type="Proteomes" id="UP001642483"/>
    </source>
</evidence>
<protein>
    <submittedName>
        <fullName evidence="16">Uncharacterized protein</fullName>
    </submittedName>
</protein>
<dbReference type="Gene3D" id="1.20.1070.10">
    <property type="entry name" value="Rhodopsin 7-helix transmembrane proteins"/>
    <property type="match status" value="1"/>
</dbReference>
<evidence type="ECO:0000256" key="4">
    <source>
        <dbReference type="ARBA" id="ARBA00022692"/>
    </source>
</evidence>
<keyword evidence="7 11" id="KW-1133">Transmembrane helix</keyword>
<evidence type="ECO:0000256" key="2">
    <source>
        <dbReference type="ARBA" id="ARBA00022475"/>
    </source>
</evidence>
<feature type="transmembrane region" description="Helical" evidence="11">
    <location>
        <begin position="947"/>
        <end position="965"/>
    </location>
</feature>
<comment type="subcellular location">
    <subcellularLocation>
        <location evidence="1">Cell membrane</location>
        <topology evidence="1">Multi-pass membrane protein</topology>
    </subcellularLocation>
</comment>
<feature type="domain" description="CUB" evidence="12">
    <location>
        <begin position="47"/>
        <end position="162"/>
    </location>
</feature>
<comment type="caution">
    <text evidence="16">The sequence shown here is derived from an EMBL/GenBank/DDBJ whole genome shotgun (WGS) entry which is preliminary data.</text>
</comment>
<evidence type="ECO:0000256" key="8">
    <source>
        <dbReference type="ARBA" id="ARBA00023136"/>
    </source>
</evidence>
<feature type="domain" description="EGF-like" evidence="13">
    <location>
        <begin position="337"/>
        <end position="375"/>
    </location>
</feature>
<gene>
    <name evidence="16" type="ORF">CVLEPA_LOCUS23382</name>
</gene>
<feature type="transmembrane region" description="Helical" evidence="11">
    <location>
        <begin position="1152"/>
        <end position="1178"/>
    </location>
</feature>
<evidence type="ECO:0000256" key="11">
    <source>
        <dbReference type="SAM" id="Phobius"/>
    </source>
</evidence>
<dbReference type="PROSITE" id="PS01186">
    <property type="entry name" value="EGF_2"/>
    <property type="match status" value="3"/>
</dbReference>
<dbReference type="PANTHER" id="PTHR47767:SF1">
    <property type="entry name" value="ADHESION G PROTEIN-COUPLED RECEPTOR G7"/>
    <property type="match status" value="1"/>
</dbReference>
<feature type="domain" description="EGF-like" evidence="13">
    <location>
        <begin position="376"/>
        <end position="414"/>
    </location>
</feature>
<feature type="domain" description="G-protein coupled receptors family 2 profile 2" evidence="15">
    <location>
        <begin position="914"/>
        <end position="1180"/>
    </location>
</feature>
<dbReference type="InterPro" id="IPR035914">
    <property type="entry name" value="Sperma_CUB_dom_sf"/>
</dbReference>
<dbReference type="Proteomes" id="UP001642483">
    <property type="component" value="Unassembled WGS sequence"/>
</dbReference>
<dbReference type="InterPro" id="IPR046338">
    <property type="entry name" value="GAIN_dom_sf"/>
</dbReference>
<dbReference type="Gene3D" id="2.10.25.10">
    <property type="entry name" value="Laminin"/>
    <property type="match status" value="3"/>
</dbReference>
<feature type="transmembrane region" description="Helical" evidence="11">
    <location>
        <begin position="1080"/>
        <end position="1103"/>
    </location>
</feature>
<accession>A0ABP0GGB9</accession>
<dbReference type="Pfam" id="PF01825">
    <property type="entry name" value="GPS"/>
    <property type="match status" value="1"/>
</dbReference>
<dbReference type="PROSITE" id="PS00010">
    <property type="entry name" value="ASX_HYDROXYL"/>
    <property type="match status" value="3"/>
</dbReference>
<dbReference type="InterPro" id="IPR018097">
    <property type="entry name" value="EGF_Ca-bd_CS"/>
</dbReference>
<feature type="domain" description="EGF-like" evidence="13">
    <location>
        <begin position="298"/>
        <end position="336"/>
    </location>
</feature>
<keyword evidence="6" id="KW-0677">Repeat</keyword>
<evidence type="ECO:0000256" key="3">
    <source>
        <dbReference type="ARBA" id="ARBA00022536"/>
    </source>
</evidence>
<feature type="transmembrane region" description="Helical" evidence="11">
    <location>
        <begin position="1124"/>
        <end position="1146"/>
    </location>
</feature>
<reference evidence="16 17" key="1">
    <citation type="submission" date="2024-02" db="EMBL/GenBank/DDBJ databases">
        <authorList>
            <person name="Daric V."/>
            <person name="Darras S."/>
        </authorList>
    </citation>
    <scope>NUCLEOTIDE SEQUENCE [LARGE SCALE GENOMIC DNA]</scope>
</reference>
<dbReference type="CDD" id="cd00041">
    <property type="entry name" value="CUB"/>
    <property type="match status" value="2"/>
</dbReference>